<proteinExistence type="predicted"/>
<protein>
    <submittedName>
        <fullName evidence="4">RNA-binding protein</fullName>
    </submittedName>
</protein>
<dbReference type="EMBL" id="PHFL01000067">
    <property type="protein sequence ID" value="RFM23309.1"/>
    <property type="molecule type" value="Genomic_DNA"/>
</dbReference>
<feature type="compositionally biased region" description="Basic and acidic residues" evidence="2">
    <location>
        <begin position="66"/>
        <end position="86"/>
    </location>
</feature>
<organism evidence="4 5">
    <name type="scientific">Candidatus Thermochlorobacter aerophilus</name>
    <dbReference type="NCBI Taxonomy" id="1868324"/>
    <lineage>
        <taxon>Bacteria</taxon>
        <taxon>Pseudomonadati</taxon>
        <taxon>Chlorobiota</taxon>
        <taxon>Chlorobiia</taxon>
        <taxon>Chlorobiales</taxon>
        <taxon>Candidatus Thermochlorobacteriaceae</taxon>
        <taxon>Candidatus Thermochlorobacter</taxon>
    </lineage>
</organism>
<dbReference type="Proteomes" id="UP000266389">
    <property type="component" value="Unassembled WGS sequence"/>
</dbReference>
<dbReference type="InterPro" id="IPR052462">
    <property type="entry name" value="SLIRP/GR-RBP-like"/>
</dbReference>
<feature type="compositionally biased region" description="Low complexity" evidence="2">
    <location>
        <begin position="103"/>
        <end position="113"/>
    </location>
</feature>
<feature type="domain" description="RRM" evidence="3">
    <location>
        <begin position="3"/>
        <end position="75"/>
    </location>
</feature>
<evidence type="ECO:0000259" key="3">
    <source>
        <dbReference type="PROSITE" id="PS50102"/>
    </source>
</evidence>
<evidence type="ECO:0000256" key="2">
    <source>
        <dbReference type="SAM" id="MobiDB-lite"/>
    </source>
</evidence>
<dbReference type="SUPFAM" id="SSF54928">
    <property type="entry name" value="RNA-binding domain, RBD"/>
    <property type="match status" value="1"/>
</dbReference>
<evidence type="ECO:0000313" key="5">
    <source>
        <dbReference type="Proteomes" id="UP000266389"/>
    </source>
</evidence>
<gene>
    <name evidence="4" type="ORF">D0433_11610</name>
</gene>
<dbReference type="Pfam" id="PF00076">
    <property type="entry name" value="RRM_1"/>
    <property type="match status" value="1"/>
</dbReference>
<reference evidence="4 5" key="1">
    <citation type="journal article" date="2011" name="ISME J.">
        <title>Community ecology of hot spring cyanobacterial mats: predominant populations and their functional potential.</title>
        <authorList>
            <person name="Klatt C.G."/>
            <person name="Wood J.M."/>
            <person name="Rusch D.B."/>
            <person name="Bateson M.M."/>
            <person name="Hamamura N."/>
            <person name="Heidelberg J.F."/>
            <person name="Grossman A.R."/>
            <person name="Bhaya D."/>
            <person name="Cohan F.M."/>
            <person name="Kuhl M."/>
            <person name="Bryant D.A."/>
            <person name="Ward D.M."/>
        </authorList>
    </citation>
    <scope>NUCLEOTIDE SEQUENCE [LARGE SCALE GENOMIC DNA]</scope>
    <source>
        <strain evidence="4">OS</strain>
    </source>
</reference>
<dbReference type="GO" id="GO:0003723">
    <property type="term" value="F:RNA binding"/>
    <property type="evidence" value="ECO:0007669"/>
    <property type="project" value="UniProtKB-KW"/>
</dbReference>
<evidence type="ECO:0000256" key="1">
    <source>
        <dbReference type="ARBA" id="ARBA00022884"/>
    </source>
</evidence>
<dbReference type="PANTHER" id="PTHR48027">
    <property type="entry name" value="HETEROGENEOUS NUCLEAR RIBONUCLEOPROTEIN 87F-RELATED"/>
    <property type="match status" value="1"/>
</dbReference>
<dbReference type="Gene3D" id="3.30.70.330">
    <property type="match status" value="1"/>
</dbReference>
<name>A0A395LXM3_9BACT</name>
<dbReference type="InterPro" id="IPR035979">
    <property type="entry name" value="RBD_domain_sf"/>
</dbReference>
<dbReference type="PROSITE" id="PS50102">
    <property type="entry name" value="RRM"/>
    <property type="match status" value="1"/>
</dbReference>
<dbReference type="SMART" id="SM00360">
    <property type="entry name" value="RRM"/>
    <property type="match status" value="1"/>
</dbReference>
<feature type="region of interest" description="Disordered" evidence="2">
    <location>
        <begin position="63"/>
        <end position="119"/>
    </location>
</feature>
<keyword evidence="1" id="KW-0694">RNA-binding</keyword>
<sequence>MATKLYVGNLNYSTSEEGLRNAFSSYGEIVSVKIIQGKGFGFVEYRSADEAEAAKEALNNTQLDGRSIKVSDARPQEKQSLGDRGSHREKKFSNGGKGGFSKGGFSKNDGSSFQKRERY</sequence>
<accession>A0A395LXM3</accession>
<dbReference type="InterPro" id="IPR000504">
    <property type="entry name" value="RRM_dom"/>
</dbReference>
<comment type="caution">
    <text evidence="4">The sequence shown here is derived from an EMBL/GenBank/DDBJ whole genome shotgun (WGS) entry which is preliminary data.</text>
</comment>
<dbReference type="AlphaFoldDB" id="A0A395LXM3"/>
<dbReference type="InterPro" id="IPR012677">
    <property type="entry name" value="Nucleotide-bd_a/b_plait_sf"/>
</dbReference>
<evidence type="ECO:0000313" key="4">
    <source>
        <dbReference type="EMBL" id="RFM23309.1"/>
    </source>
</evidence>